<accession>A0A6P5EEA1</accession>
<organism evidence="3 4">
    <name type="scientific">Ananas comosus</name>
    <name type="common">Pineapple</name>
    <name type="synonym">Ananas ananas</name>
    <dbReference type="NCBI Taxonomy" id="4615"/>
    <lineage>
        <taxon>Eukaryota</taxon>
        <taxon>Viridiplantae</taxon>
        <taxon>Streptophyta</taxon>
        <taxon>Embryophyta</taxon>
        <taxon>Tracheophyta</taxon>
        <taxon>Spermatophyta</taxon>
        <taxon>Magnoliopsida</taxon>
        <taxon>Liliopsida</taxon>
        <taxon>Poales</taxon>
        <taxon>Bromeliaceae</taxon>
        <taxon>Bromelioideae</taxon>
        <taxon>Ananas</taxon>
    </lineage>
</organism>
<reference evidence="3" key="1">
    <citation type="journal article" date="2015" name="Nat. Genet.">
        <title>The pineapple genome and the evolution of CAM photosynthesis.</title>
        <authorList>
            <person name="Ming R."/>
            <person name="VanBuren R."/>
            <person name="Wai C.M."/>
            <person name="Tang H."/>
            <person name="Schatz M.C."/>
            <person name="Bowers J.E."/>
            <person name="Lyons E."/>
            <person name="Wang M.L."/>
            <person name="Chen J."/>
            <person name="Biggers E."/>
            <person name="Zhang J."/>
            <person name="Huang L."/>
            <person name="Zhang L."/>
            <person name="Miao W."/>
            <person name="Zhang J."/>
            <person name="Ye Z."/>
            <person name="Miao C."/>
            <person name="Lin Z."/>
            <person name="Wang H."/>
            <person name="Zhou H."/>
            <person name="Yim W.C."/>
            <person name="Priest H.D."/>
            <person name="Zheng C."/>
            <person name="Woodhouse M."/>
            <person name="Edger P.P."/>
            <person name="Guyot R."/>
            <person name="Guo H.B."/>
            <person name="Guo H."/>
            <person name="Zheng G."/>
            <person name="Singh R."/>
            <person name="Sharma A."/>
            <person name="Min X."/>
            <person name="Zheng Y."/>
            <person name="Lee H."/>
            <person name="Gurtowski J."/>
            <person name="Sedlazeck F.J."/>
            <person name="Harkess A."/>
            <person name="McKain M.R."/>
            <person name="Liao Z."/>
            <person name="Fang J."/>
            <person name="Liu J."/>
            <person name="Zhang X."/>
            <person name="Zhang Q."/>
            <person name="Hu W."/>
            <person name="Qin Y."/>
            <person name="Wang K."/>
            <person name="Chen L.Y."/>
            <person name="Shirley N."/>
            <person name="Lin Y.R."/>
            <person name="Liu L.Y."/>
            <person name="Hernandez A.G."/>
            <person name="Wright C.L."/>
            <person name="Bulone V."/>
            <person name="Tuskan G.A."/>
            <person name="Heath K."/>
            <person name="Zee F."/>
            <person name="Moore P.H."/>
            <person name="Sunkar R."/>
            <person name="Leebens-Mack J.H."/>
            <person name="Mockler T."/>
            <person name="Bennetzen J.L."/>
            <person name="Freeling M."/>
            <person name="Sankoff D."/>
            <person name="Paterson A.H."/>
            <person name="Zhu X."/>
            <person name="Yang X."/>
            <person name="Smith J.A."/>
            <person name="Cushman J.C."/>
            <person name="Paull R.E."/>
            <person name="Yu Q."/>
        </authorList>
    </citation>
    <scope>NUCLEOTIDE SEQUENCE [LARGE SCALE GENOMIC DNA]</scope>
    <source>
        <strain evidence="3">cv. F153</strain>
    </source>
</reference>
<evidence type="ECO:0000313" key="4">
    <source>
        <dbReference type="RefSeq" id="XP_020081716.1"/>
    </source>
</evidence>
<name>A0A6P5EEA1_ANACO</name>
<feature type="domain" description="Beta-catenin-like protein 1 N-terminal" evidence="2">
    <location>
        <begin position="58"/>
        <end position="102"/>
    </location>
</feature>
<dbReference type="Proteomes" id="UP000515123">
    <property type="component" value="Unplaced"/>
</dbReference>
<dbReference type="InterPro" id="IPR011989">
    <property type="entry name" value="ARM-like"/>
</dbReference>
<dbReference type="RefSeq" id="XP_020081716.1">
    <property type="nucleotide sequence ID" value="XM_020226127.1"/>
</dbReference>
<gene>
    <name evidence="4" type="primary">LOC109705395</name>
</gene>
<sequence length="116" mass="12688">MSLRVNIHHRSGDGARRGGLGVASRRRERKNAPGHRSSLPEIIASCLSPSLPLRPRHRDIAFDVVSLLIDLTDTDVLGDHDDPAHALVAALVDNNALELLARLSEADPDEILLPRR</sequence>
<dbReference type="InterPro" id="IPR013180">
    <property type="entry name" value="CTNNBL1_N"/>
</dbReference>
<evidence type="ECO:0000259" key="2">
    <source>
        <dbReference type="Pfam" id="PF08216"/>
    </source>
</evidence>
<proteinExistence type="predicted"/>
<protein>
    <submittedName>
        <fullName evidence="4">Uncharacterized protein LOC109705395</fullName>
    </submittedName>
</protein>
<dbReference type="AlphaFoldDB" id="A0A6P5EEA1"/>
<evidence type="ECO:0000256" key="1">
    <source>
        <dbReference type="SAM" id="MobiDB-lite"/>
    </source>
</evidence>
<dbReference type="Gene3D" id="1.25.10.10">
    <property type="entry name" value="Leucine-rich Repeat Variant"/>
    <property type="match status" value="1"/>
</dbReference>
<feature type="region of interest" description="Disordered" evidence="1">
    <location>
        <begin position="1"/>
        <end position="39"/>
    </location>
</feature>
<reference evidence="4" key="2">
    <citation type="submission" date="2025-08" db="UniProtKB">
        <authorList>
            <consortium name="RefSeq"/>
        </authorList>
    </citation>
    <scope>IDENTIFICATION</scope>
    <source>
        <tissue evidence="4">Leaf</tissue>
    </source>
</reference>
<keyword evidence="3" id="KW-1185">Reference proteome</keyword>
<dbReference type="OrthoDB" id="1898821at2759"/>
<dbReference type="Pfam" id="PF08216">
    <property type="entry name" value="CTNNBL"/>
    <property type="match status" value="1"/>
</dbReference>
<evidence type="ECO:0000313" key="3">
    <source>
        <dbReference type="Proteomes" id="UP000515123"/>
    </source>
</evidence>
<dbReference type="GeneID" id="109705395"/>
<feature type="compositionally biased region" description="Basic residues" evidence="1">
    <location>
        <begin position="24"/>
        <end position="33"/>
    </location>
</feature>